<dbReference type="Pfam" id="PF07690">
    <property type="entry name" value="MFS_1"/>
    <property type="match status" value="1"/>
</dbReference>
<dbReference type="Proteomes" id="UP000052946">
    <property type="component" value="Unassembled WGS sequence"/>
</dbReference>
<feature type="domain" description="Major facilitator superfamily (MFS) profile" evidence="9">
    <location>
        <begin position="11"/>
        <end position="390"/>
    </location>
</feature>
<feature type="transmembrane region" description="Helical" evidence="8">
    <location>
        <begin position="338"/>
        <end position="358"/>
    </location>
</feature>
<feature type="transmembrane region" description="Helical" evidence="8">
    <location>
        <begin position="251"/>
        <end position="271"/>
    </location>
</feature>
<dbReference type="InterPro" id="IPR011701">
    <property type="entry name" value="MFS"/>
</dbReference>
<dbReference type="GO" id="GO:0022857">
    <property type="term" value="F:transmembrane transporter activity"/>
    <property type="evidence" value="ECO:0007669"/>
    <property type="project" value="InterPro"/>
</dbReference>
<keyword evidence="5 8" id="KW-0812">Transmembrane</keyword>
<dbReference type="SUPFAM" id="SSF103473">
    <property type="entry name" value="MFS general substrate transporter"/>
    <property type="match status" value="1"/>
</dbReference>
<dbReference type="GO" id="GO:0005886">
    <property type="term" value="C:plasma membrane"/>
    <property type="evidence" value="ECO:0007669"/>
    <property type="project" value="UniProtKB-SubCell"/>
</dbReference>
<evidence type="ECO:0000256" key="4">
    <source>
        <dbReference type="ARBA" id="ARBA00022475"/>
    </source>
</evidence>
<name>A0A0U9H1V1_9BACI</name>
<dbReference type="RefSeq" id="WP_058949305.1">
    <property type="nucleotide sequence ID" value="NZ_BBXV01000008.1"/>
</dbReference>
<dbReference type="PANTHER" id="PTHR43271:SF1">
    <property type="entry name" value="INNER MEMBRANE TRANSPORT PROTEIN YNFM"/>
    <property type="match status" value="1"/>
</dbReference>
<keyword evidence="4" id="KW-1003">Cell membrane</keyword>
<feature type="transmembrane region" description="Helical" evidence="8">
    <location>
        <begin position="102"/>
        <end position="123"/>
    </location>
</feature>
<feature type="transmembrane region" description="Helical" evidence="8">
    <location>
        <begin position="47"/>
        <end position="65"/>
    </location>
</feature>
<protein>
    <submittedName>
        <fullName evidence="10">Inner membrane transport protein YnfM</fullName>
    </submittedName>
</protein>
<reference evidence="11" key="1">
    <citation type="submission" date="2015-07" db="EMBL/GenBank/DDBJ databases">
        <title>Draft Genome Sequence of Oceanobacillus picturae Heshi-B3 that Was Isolated from Fermented Rice Bran with Aging Salted Mackerel, Which Was Named Heshiko as Traditional Fermented Seafood in Japan.</title>
        <authorList>
            <person name="Akuzawa S."/>
            <person name="Nakagawa J."/>
            <person name="Kanekatsu T."/>
            <person name="Kanesaki Y."/>
            <person name="Suzuki T."/>
        </authorList>
    </citation>
    <scope>NUCLEOTIDE SEQUENCE [LARGE SCALE GENOMIC DNA]</scope>
    <source>
        <strain evidence="11">Heshi-B3</strain>
    </source>
</reference>
<evidence type="ECO:0000259" key="9">
    <source>
        <dbReference type="PROSITE" id="PS50850"/>
    </source>
</evidence>
<comment type="subcellular location">
    <subcellularLocation>
        <location evidence="1">Cell membrane</location>
        <topology evidence="1">Multi-pass membrane protein</topology>
    </subcellularLocation>
</comment>
<dbReference type="PANTHER" id="PTHR43271">
    <property type="entry name" value="BLL2771 PROTEIN"/>
    <property type="match status" value="1"/>
</dbReference>
<proteinExistence type="inferred from homology"/>
<feature type="transmembrane region" description="Helical" evidence="8">
    <location>
        <begin position="283"/>
        <end position="302"/>
    </location>
</feature>
<keyword evidence="7 8" id="KW-0472">Membrane</keyword>
<gene>
    <name evidence="10" type="ORF">OPHB3_0505</name>
</gene>
<dbReference type="PROSITE" id="PS50850">
    <property type="entry name" value="MFS"/>
    <property type="match status" value="1"/>
</dbReference>
<evidence type="ECO:0000313" key="10">
    <source>
        <dbReference type="EMBL" id="GAQ16581.1"/>
    </source>
</evidence>
<dbReference type="InterPro" id="IPR020846">
    <property type="entry name" value="MFS_dom"/>
</dbReference>
<dbReference type="EMBL" id="BBXV01000008">
    <property type="protein sequence ID" value="GAQ16581.1"/>
    <property type="molecule type" value="Genomic_DNA"/>
</dbReference>
<comment type="caution">
    <text evidence="10">The sequence shown here is derived from an EMBL/GenBank/DDBJ whole genome shotgun (WGS) entry which is preliminary data.</text>
</comment>
<evidence type="ECO:0000256" key="5">
    <source>
        <dbReference type="ARBA" id="ARBA00022692"/>
    </source>
</evidence>
<sequence length="393" mass="43108">MNSSQKRQTAIIATLFFSALVVVSSVYTMTPLTQALMESFQISSTQAAGAASIFSLFYAVGFLVFGPIGSRYGYKSTMMTGLLILGMISGASGLATDYEALLLFRAFQGFFAASFAPNALTYVFQIFAERQRITAISFISFGYVTAGIFGQVFATMVEQYYGWQAIFFSFGILYLVICIAMLLVFPKEQGTDTTFRFKQYPRSVGRLFKRKILVYCYAVTSVLLLSFIGMYTILGGHLQNAPYYMSDQQLLYLRSAGFIGMLLSFGSGYFVRKFGAAGTLRGSLSMSIVGLVGIGLLSGPIMITIMSILFVAGISLTFPVIMFLIGKWGSMERATASSLYAFILFIGATLGPLLAMFFFQEYGFTVSCFMLAGILCTGSIFSLLIREKEEART</sequence>
<evidence type="ECO:0000256" key="1">
    <source>
        <dbReference type="ARBA" id="ARBA00004651"/>
    </source>
</evidence>
<evidence type="ECO:0000256" key="7">
    <source>
        <dbReference type="ARBA" id="ARBA00023136"/>
    </source>
</evidence>
<feature type="transmembrane region" description="Helical" evidence="8">
    <location>
        <begin position="9"/>
        <end position="27"/>
    </location>
</feature>
<accession>A0A0U9H1V1</accession>
<feature type="transmembrane region" description="Helical" evidence="8">
    <location>
        <begin position="308"/>
        <end position="326"/>
    </location>
</feature>
<evidence type="ECO:0000256" key="3">
    <source>
        <dbReference type="ARBA" id="ARBA00022448"/>
    </source>
</evidence>
<dbReference type="Gene3D" id="1.20.1250.20">
    <property type="entry name" value="MFS general substrate transporter like domains"/>
    <property type="match status" value="1"/>
</dbReference>
<dbReference type="OrthoDB" id="9781156at2"/>
<dbReference type="AlphaFoldDB" id="A0A0U9H1V1"/>
<dbReference type="CDD" id="cd17324">
    <property type="entry name" value="MFS_NepI_like"/>
    <property type="match status" value="1"/>
</dbReference>
<dbReference type="InterPro" id="IPR036259">
    <property type="entry name" value="MFS_trans_sf"/>
</dbReference>
<evidence type="ECO:0000256" key="6">
    <source>
        <dbReference type="ARBA" id="ARBA00022989"/>
    </source>
</evidence>
<reference evidence="10 11" key="2">
    <citation type="journal article" date="2016" name="Genome Announc.">
        <title>Draft Genome Sequence of Oceanobacillus picturae Heshi-B3, Isolated from Fermented Rice Bran in a Traditional Japanese Seafood Dish.</title>
        <authorList>
            <person name="Akuzawa S."/>
            <person name="Nagaoka J."/>
            <person name="Kanekatsu M."/>
            <person name="Kanesaki Y."/>
            <person name="Suzuki T."/>
        </authorList>
    </citation>
    <scope>NUCLEOTIDE SEQUENCE [LARGE SCALE GENOMIC DNA]</scope>
    <source>
        <strain evidence="10 11">Heshi-B3</strain>
    </source>
</reference>
<feature type="transmembrane region" description="Helical" evidence="8">
    <location>
        <begin position="77"/>
        <end position="96"/>
    </location>
</feature>
<evidence type="ECO:0000256" key="8">
    <source>
        <dbReference type="SAM" id="Phobius"/>
    </source>
</evidence>
<keyword evidence="6 8" id="KW-1133">Transmembrane helix</keyword>
<keyword evidence="3" id="KW-0813">Transport</keyword>
<feature type="transmembrane region" description="Helical" evidence="8">
    <location>
        <begin position="364"/>
        <end position="385"/>
    </location>
</feature>
<feature type="transmembrane region" description="Helical" evidence="8">
    <location>
        <begin position="160"/>
        <end position="185"/>
    </location>
</feature>
<feature type="transmembrane region" description="Helical" evidence="8">
    <location>
        <begin position="212"/>
        <end position="231"/>
    </location>
</feature>
<organism evidence="10 11">
    <name type="scientific">Oceanobacillus picturae</name>
    <dbReference type="NCBI Taxonomy" id="171693"/>
    <lineage>
        <taxon>Bacteria</taxon>
        <taxon>Bacillati</taxon>
        <taxon>Bacillota</taxon>
        <taxon>Bacilli</taxon>
        <taxon>Bacillales</taxon>
        <taxon>Bacillaceae</taxon>
        <taxon>Oceanobacillus</taxon>
    </lineage>
</organism>
<evidence type="ECO:0000256" key="2">
    <source>
        <dbReference type="ARBA" id="ARBA00008335"/>
    </source>
</evidence>
<evidence type="ECO:0000313" key="11">
    <source>
        <dbReference type="Proteomes" id="UP000052946"/>
    </source>
</evidence>
<comment type="similarity">
    <text evidence="2">Belongs to the major facilitator superfamily.</text>
</comment>
<feature type="transmembrane region" description="Helical" evidence="8">
    <location>
        <begin position="135"/>
        <end position="154"/>
    </location>
</feature>